<feature type="region of interest" description="Disordered" evidence="1">
    <location>
        <begin position="241"/>
        <end position="260"/>
    </location>
</feature>
<accession>A0A812LKE1</accession>
<sequence length="277" mass="30978">MGAYLRRERREREQQKDVGPLCFGNEAMSDEQLGSVLIMRNERLLEAAQQQRIGMERDPELAKKGWTSEALRAQLAPGVAERLEELAQRADEVSVDRYEELALEAEDMIIRQLDDLYADGGWEPGNTPPELVSKLGEDEDPFALNAAASSSAPPVWPLETPKEYKRSVSQSVRSGRDSTVAARRERERREAEAQERRRREELVEKHLQTPLPKEFALQSFETSRVSPASWVPKGNLATSQVHRGNAASGSQDSAAEGKPVLNAMAETCRIAGHNRHP</sequence>
<feature type="compositionally biased region" description="Basic and acidic residues" evidence="1">
    <location>
        <begin position="182"/>
        <end position="197"/>
    </location>
</feature>
<reference evidence="2" key="1">
    <citation type="submission" date="2021-02" db="EMBL/GenBank/DDBJ databases">
        <authorList>
            <person name="Dougan E. K."/>
            <person name="Rhodes N."/>
            <person name="Thang M."/>
            <person name="Chan C."/>
        </authorList>
    </citation>
    <scope>NUCLEOTIDE SEQUENCE</scope>
</reference>
<dbReference type="Proteomes" id="UP000604046">
    <property type="component" value="Unassembled WGS sequence"/>
</dbReference>
<dbReference type="EMBL" id="CAJNDS010001112">
    <property type="protein sequence ID" value="CAE7247717.1"/>
    <property type="molecule type" value="Genomic_DNA"/>
</dbReference>
<proteinExistence type="predicted"/>
<name>A0A812LKE1_9DINO</name>
<evidence type="ECO:0000256" key="1">
    <source>
        <dbReference type="SAM" id="MobiDB-lite"/>
    </source>
</evidence>
<keyword evidence="3" id="KW-1185">Reference proteome</keyword>
<feature type="region of interest" description="Disordered" evidence="1">
    <location>
        <begin position="148"/>
        <end position="197"/>
    </location>
</feature>
<evidence type="ECO:0000313" key="2">
    <source>
        <dbReference type="EMBL" id="CAE7247717.1"/>
    </source>
</evidence>
<dbReference type="AlphaFoldDB" id="A0A812LKE1"/>
<feature type="compositionally biased region" description="Polar residues" evidence="1">
    <location>
        <begin position="241"/>
        <end position="253"/>
    </location>
</feature>
<comment type="caution">
    <text evidence="2">The sequence shown here is derived from an EMBL/GenBank/DDBJ whole genome shotgun (WGS) entry which is preliminary data.</text>
</comment>
<gene>
    <name evidence="2" type="primary">atpD</name>
    <name evidence="2" type="ORF">SNAT2548_LOCUS11918</name>
</gene>
<protein>
    <submittedName>
        <fullName evidence="2">AtpD protein</fullName>
    </submittedName>
</protein>
<evidence type="ECO:0000313" key="3">
    <source>
        <dbReference type="Proteomes" id="UP000604046"/>
    </source>
</evidence>
<organism evidence="2 3">
    <name type="scientific">Symbiodinium natans</name>
    <dbReference type="NCBI Taxonomy" id="878477"/>
    <lineage>
        <taxon>Eukaryota</taxon>
        <taxon>Sar</taxon>
        <taxon>Alveolata</taxon>
        <taxon>Dinophyceae</taxon>
        <taxon>Suessiales</taxon>
        <taxon>Symbiodiniaceae</taxon>
        <taxon>Symbiodinium</taxon>
    </lineage>
</organism>